<keyword evidence="5" id="KW-0777">Teichoic acid biosynthesis</keyword>
<comment type="caution">
    <text evidence="7">The sequence shown here is derived from an EMBL/GenBank/DDBJ whole genome shotgun (WGS) entry which is preliminary data.</text>
</comment>
<sequence length="401" mass="48135">MKKIKKYSKVLLLKLYKAIFWFFGKIFNKDHSLIIFESFLGKQYSDNPRALYEYMTTHYPEYRFLWSVDKRYIDTFERYDLPYIKRFSLNWMIYMNKATLWITNSRLPLWIPKPKGTTYLQTWHGTPLKRLATDMEEVHMPGTNTDKYKKNFSKEASKWDFLVSPNEYSSEIFRRAFVFDKTMLETGYPRNDFLFNHNDEESVSKLKKELGIPEDKKVILYAPTWRDDSYHSKGRYKFDLEFDLENMYQALGDDYIIILRLHYLVSENLDISGYEHFVYDCSKYEDIRGLYVISDLLVTDYSSVFFDYATLKRPMIFYTYDLDNYRDKLRGFYFDFETLAPGPLVTTEKALIDAIKESETIDYNERYKVNNFREKFCALEDGHASQRVADEVICHLRSKIV</sequence>
<dbReference type="Gene3D" id="3.40.50.12580">
    <property type="match status" value="1"/>
</dbReference>
<evidence type="ECO:0000256" key="4">
    <source>
        <dbReference type="ARBA" id="ARBA00022679"/>
    </source>
</evidence>
<proteinExistence type="inferred from homology"/>
<dbReference type="InterPro" id="IPR043148">
    <property type="entry name" value="TagF_C"/>
</dbReference>
<keyword evidence="3" id="KW-1003">Cell membrane</keyword>
<dbReference type="SUPFAM" id="SSF53756">
    <property type="entry name" value="UDP-Glycosyltransferase/glycogen phosphorylase"/>
    <property type="match status" value="1"/>
</dbReference>
<dbReference type="InterPro" id="IPR007554">
    <property type="entry name" value="Glycerophosphate_synth"/>
</dbReference>
<dbReference type="GO" id="GO:0019350">
    <property type="term" value="P:teichoic acid biosynthetic process"/>
    <property type="evidence" value="ECO:0007669"/>
    <property type="project" value="UniProtKB-KW"/>
</dbReference>
<keyword evidence="6" id="KW-0472">Membrane</keyword>
<dbReference type="AlphaFoldDB" id="A0A6V7RN93"/>
<name>A0A6V7RN93_9STAP</name>
<gene>
    <name evidence="7" type="primary">tagF_2</name>
    <name evidence="7" type="ORF">JEODO184_01733</name>
</gene>
<dbReference type="Gene3D" id="3.40.50.11820">
    <property type="match status" value="1"/>
</dbReference>
<evidence type="ECO:0000256" key="3">
    <source>
        <dbReference type="ARBA" id="ARBA00022475"/>
    </source>
</evidence>
<accession>A0A6V7RN93</accession>
<evidence type="ECO:0000313" key="8">
    <source>
        <dbReference type="Proteomes" id="UP000589351"/>
    </source>
</evidence>
<dbReference type="Pfam" id="PF04464">
    <property type="entry name" value="Glyphos_transf"/>
    <property type="match status" value="1"/>
</dbReference>
<evidence type="ECO:0000256" key="5">
    <source>
        <dbReference type="ARBA" id="ARBA00022944"/>
    </source>
</evidence>
<evidence type="ECO:0000313" key="7">
    <source>
        <dbReference type="EMBL" id="CAD2079668.1"/>
    </source>
</evidence>
<dbReference type="InterPro" id="IPR043149">
    <property type="entry name" value="TagF_N"/>
</dbReference>
<dbReference type="GO" id="GO:0005886">
    <property type="term" value="C:plasma membrane"/>
    <property type="evidence" value="ECO:0007669"/>
    <property type="project" value="UniProtKB-SubCell"/>
</dbReference>
<keyword evidence="4 7" id="KW-0808">Transferase</keyword>
<comment type="subcellular location">
    <subcellularLocation>
        <location evidence="1">Cell membrane</location>
        <topology evidence="1">Peripheral membrane protein</topology>
    </subcellularLocation>
</comment>
<dbReference type="EMBL" id="CAJEWD010000008">
    <property type="protein sequence ID" value="CAD2079668.1"/>
    <property type="molecule type" value="Genomic_DNA"/>
</dbReference>
<evidence type="ECO:0000256" key="2">
    <source>
        <dbReference type="ARBA" id="ARBA00010488"/>
    </source>
</evidence>
<dbReference type="PANTHER" id="PTHR37316:SF3">
    <property type="entry name" value="TEICHOIC ACID GLYCEROL-PHOSPHATE TRANSFERASE"/>
    <property type="match status" value="1"/>
</dbReference>
<dbReference type="InterPro" id="IPR051612">
    <property type="entry name" value="Teichoic_Acid_Biosynth"/>
</dbReference>
<keyword evidence="8" id="KW-1185">Reference proteome</keyword>
<evidence type="ECO:0000256" key="1">
    <source>
        <dbReference type="ARBA" id="ARBA00004202"/>
    </source>
</evidence>
<reference evidence="7 8" key="1">
    <citation type="submission" date="2020-07" db="EMBL/GenBank/DDBJ databases">
        <authorList>
            <person name="Criscuolo A."/>
        </authorList>
    </citation>
    <scope>NUCLEOTIDE SEQUENCE [LARGE SCALE GENOMIC DNA]</scope>
    <source>
        <strain evidence="7">CIP111649</strain>
    </source>
</reference>
<dbReference type="Proteomes" id="UP000589351">
    <property type="component" value="Unassembled WGS sequence"/>
</dbReference>
<protein>
    <submittedName>
        <fullName evidence="7">CDP-glycerol:poly(Glycerophosphate) glycerophosphotransferase</fullName>
    </submittedName>
</protein>
<evidence type="ECO:0000256" key="6">
    <source>
        <dbReference type="ARBA" id="ARBA00023136"/>
    </source>
</evidence>
<comment type="similarity">
    <text evidence="2">Belongs to the CDP-glycerol glycerophosphotransferase family.</text>
</comment>
<organism evidence="7 8">
    <name type="scientific">Jeotgalicoccus meleagridis</name>
    <dbReference type="NCBI Taxonomy" id="2759181"/>
    <lineage>
        <taxon>Bacteria</taxon>
        <taxon>Bacillati</taxon>
        <taxon>Bacillota</taxon>
        <taxon>Bacilli</taxon>
        <taxon>Bacillales</taxon>
        <taxon>Staphylococcaceae</taxon>
        <taxon>Jeotgalicoccus</taxon>
    </lineage>
</organism>
<dbReference type="PANTHER" id="PTHR37316">
    <property type="entry name" value="TEICHOIC ACID GLYCEROL-PHOSPHATE PRIMASE"/>
    <property type="match status" value="1"/>
</dbReference>
<dbReference type="GO" id="GO:0047355">
    <property type="term" value="F:CDP-glycerol glycerophosphotransferase activity"/>
    <property type="evidence" value="ECO:0007669"/>
    <property type="project" value="InterPro"/>
</dbReference>